<organism evidence="1 2">
    <name type="scientific">Ktedonobacter racemifer DSM 44963</name>
    <dbReference type="NCBI Taxonomy" id="485913"/>
    <lineage>
        <taxon>Bacteria</taxon>
        <taxon>Bacillati</taxon>
        <taxon>Chloroflexota</taxon>
        <taxon>Ktedonobacteria</taxon>
        <taxon>Ktedonobacterales</taxon>
        <taxon>Ktedonobacteraceae</taxon>
        <taxon>Ktedonobacter</taxon>
    </lineage>
</organism>
<evidence type="ECO:0000313" key="2">
    <source>
        <dbReference type="Proteomes" id="UP000004508"/>
    </source>
</evidence>
<dbReference type="Proteomes" id="UP000004508">
    <property type="component" value="Unassembled WGS sequence"/>
</dbReference>
<evidence type="ECO:0000313" key="1">
    <source>
        <dbReference type="EMBL" id="EFH86851.1"/>
    </source>
</evidence>
<protein>
    <submittedName>
        <fullName evidence="1">Uncharacterized protein</fullName>
    </submittedName>
</protein>
<name>D6TM51_KTERA</name>
<sequence>MTVTMRSITFHVFDNLITLESLPISNQKSHRFCLSLIDFPIRPSHPSIWFRMEKDCQTSDHFPILIIDALFKYRKHFSLIGRRIDPKLIARAEGNVVWLIFLPKGAFICRKSKLAKISSNWDSGEVMLTETHAASEAVFERGAPFYERKTGHFTASEQK</sequence>
<accession>D6TM51</accession>
<proteinExistence type="predicted"/>
<reference evidence="1 2" key="1">
    <citation type="journal article" date="2011" name="Stand. Genomic Sci.">
        <title>Non-contiguous finished genome sequence and contextual data of the filamentous soil bacterium Ktedonobacter racemifer type strain (SOSP1-21).</title>
        <authorList>
            <person name="Chang Y.J."/>
            <person name="Land M."/>
            <person name="Hauser L."/>
            <person name="Chertkov O."/>
            <person name="Del Rio T.G."/>
            <person name="Nolan M."/>
            <person name="Copeland A."/>
            <person name="Tice H."/>
            <person name="Cheng J.F."/>
            <person name="Lucas S."/>
            <person name="Han C."/>
            <person name="Goodwin L."/>
            <person name="Pitluck S."/>
            <person name="Ivanova N."/>
            <person name="Ovchinikova G."/>
            <person name="Pati A."/>
            <person name="Chen A."/>
            <person name="Palaniappan K."/>
            <person name="Mavromatis K."/>
            <person name="Liolios K."/>
            <person name="Brettin T."/>
            <person name="Fiebig A."/>
            <person name="Rohde M."/>
            <person name="Abt B."/>
            <person name="Goker M."/>
            <person name="Detter J.C."/>
            <person name="Woyke T."/>
            <person name="Bristow J."/>
            <person name="Eisen J.A."/>
            <person name="Markowitz V."/>
            <person name="Hugenholtz P."/>
            <person name="Kyrpides N.C."/>
            <person name="Klenk H.P."/>
            <person name="Lapidus A."/>
        </authorList>
    </citation>
    <scope>NUCLEOTIDE SEQUENCE [LARGE SCALE GENOMIC DNA]</scope>
    <source>
        <strain evidence="2">DSM 44963</strain>
    </source>
</reference>
<dbReference type="InParanoid" id="D6TM51"/>
<keyword evidence="2" id="KW-1185">Reference proteome</keyword>
<dbReference type="EMBL" id="ADVG01000002">
    <property type="protein sequence ID" value="EFH86851.1"/>
    <property type="molecule type" value="Genomic_DNA"/>
</dbReference>
<dbReference type="AlphaFoldDB" id="D6TM51"/>
<gene>
    <name evidence="1" type="ORF">Krac_8167</name>
</gene>
<comment type="caution">
    <text evidence="1">The sequence shown here is derived from an EMBL/GenBank/DDBJ whole genome shotgun (WGS) entry which is preliminary data.</text>
</comment>
<dbReference type="STRING" id="485913.Krac_8167"/>